<evidence type="ECO:0000313" key="1">
    <source>
        <dbReference type="EMBL" id="GBP54046.1"/>
    </source>
</evidence>
<dbReference type="OrthoDB" id="75724at2759"/>
<gene>
    <name evidence="1" type="ORF">EVAR_85349_1</name>
</gene>
<accession>A0A4C1WRC5</accession>
<dbReference type="AlphaFoldDB" id="A0A4C1WRC5"/>
<dbReference type="EMBL" id="BGZK01000638">
    <property type="protein sequence ID" value="GBP54046.1"/>
    <property type="molecule type" value="Genomic_DNA"/>
</dbReference>
<proteinExistence type="predicted"/>
<evidence type="ECO:0000313" key="2">
    <source>
        <dbReference type="Proteomes" id="UP000299102"/>
    </source>
</evidence>
<keyword evidence="2" id="KW-1185">Reference proteome</keyword>
<dbReference type="Proteomes" id="UP000299102">
    <property type="component" value="Unassembled WGS sequence"/>
</dbReference>
<organism evidence="1 2">
    <name type="scientific">Eumeta variegata</name>
    <name type="common">Bagworm moth</name>
    <name type="synonym">Eumeta japonica</name>
    <dbReference type="NCBI Taxonomy" id="151549"/>
    <lineage>
        <taxon>Eukaryota</taxon>
        <taxon>Metazoa</taxon>
        <taxon>Ecdysozoa</taxon>
        <taxon>Arthropoda</taxon>
        <taxon>Hexapoda</taxon>
        <taxon>Insecta</taxon>
        <taxon>Pterygota</taxon>
        <taxon>Neoptera</taxon>
        <taxon>Endopterygota</taxon>
        <taxon>Lepidoptera</taxon>
        <taxon>Glossata</taxon>
        <taxon>Ditrysia</taxon>
        <taxon>Tineoidea</taxon>
        <taxon>Psychidae</taxon>
        <taxon>Oiketicinae</taxon>
        <taxon>Eumeta</taxon>
    </lineage>
</organism>
<comment type="caution">
    <text evidence="1">The sequence shown here is derived from an EMBL/GenBank/DDBJ whole genome shotgun (WGS) entry which is preliminary data.</text>
</comment>
<sequence length="120" mass="13031">MEVTASAAVFSLVSESSIGPFLPEHPIPLSSGNFDVKDGLRSGRPVKDKADATLEKVYACEHPWALSSASWASRTKRVLVKTNQISQTSMGLERSVPELLGPPIRLHHQNSGHYLGSDHL</sequence>
<reference evidence="1 2" key="1">
    <citation type="journal article" date="2019" name="Commun. Biol.">
        <title>The bagworm genome reveals a unique fibroin gene that provides high tensile strength.</title>
        <authorList>
            <person name="Kono N."/>
            <person name="Nakamura H."/>
            <person name="Ohtoshi R."/>
            <person name="Tomita M."/>
            <person name="Numata K."/>
            <person name="Arakawa K."/>
        </authorList>
    </citation>
    <scope>NUCLEOTIDE SEQUENCE [LARGE SCALE GENOMIC DNA]</scope>
</reference>
<name>A0A4C1WRC5_EUMVA</name>
<protein>
    <submittedName>
        <fullName evidence="1">Uncharacterized protein</fullName>
    </submittedName>
</protein>